<sequence>MKKILLISVISLSSSVFAADHQKVGDWLVSKEENKLTDKIDYYAILSATDQDVSLVLRCQNDRTEAYLSMRDYIGSGYNSKVTLRIDKEKPLTQSWGVGEGGTSLFAPKPVSLIKSLVGKKSLVSGYSPYGKTQVIAEFNLENIDTIAKEISSACNWKLQ</sequence>
<keyword evidence="3" id="KW-1185">Reference proteome</keyword>
<gene>
    <name evidence="2" type="ORF">I4902_08640</name>
</gene>
<dbReference type="GeneID" id="57332442"/>
<organism evidence="2 3">
    <name type="scientific">Proteus alimentorum</name>
    <dbReference type="NCBI Taxonomy" id="1973495"/>
    <lineage>
        <taxon>Bacteria</taxon>
        <taxon>Pseudomonadati</taxon>
        <taxon>Pseudomonadota</taxon>
        <taxon>Gammaproteobacteria</taxon>
        <taxon>Enterobacterales</taxon>
        <taxon>Morganellaceae</taxon>
        <taxon>Proteus</taxon>
    </lineage>
</organism>
<proteinExistence type="predicted"/>
<protein>
    <submittedName>
        <fullName evidence="2">Uncharacterized protein</fullName>
    </submittedName>
</protein>
<keyword evidence="1" id="KW-0732">Signal</keyword>
<comment type="caution">
    <text evidence="2">The sequence shown here is derived from an EMBL/GenBank/DDBJ whole genome shotgun (WGS) entry which is preliminary data.</text>
</comment>
<accession>A0ABS0IVD8</accession>
<dbReference type="EMBL" id="JADSJP010000011">
    <property type="protein sequence ID" value="MBG2879332.1"/>
    <property type="molecule type" value="Genomic_DNA"/>
</dbReference>
<dbReference type="Proteomes" id="UP000614721">
    <property type="component" value="Unassembled WGS sequence"/>
</dbReference>
<dbReference type="Pfam" id="PF11319">
    <property type="entry name" value="VasI"/>
    <property type="match status" value="1"/>
</dbReference>
<evidence type="ECO:0000313" key="2">
    <source>
        <dbReference type="EMBL" id="MBG2879332.1"/>
    </source>
</evidence>
<dbReference type="RefSeq" id="WP_164530427.1">
    <property type="nucleotide sequence ID" value="NZ_JADRYY010000009.1"/>
</dbReference>
<evidence type="ECO:0000256" key="1">
    <source>
        <dbReference type="SAM" id="SignalP"/>
    </source>
</evidence>
<reference evidence="2 3" key="1">
    <citation type="submission" date="2020-11" db="EMBL/GenBank/DDBJ databases">
        <title>Enhanced detection system for hospital associated transmission using whole genome sequencing surveillance.</title>
        <authorList>
            <person name="Harrison L.H."/>
            <person name="Van Tyne D."/>
            <person name="Marsh J.W."/>
            <person name="Griffith M.P."/>
            <person name="Snyder D.J."/>
            <person name="Cooper V.S."/>
            <person name="Mustapha M."/>
        </authorList>
    </citation>
    <scope>NUCLEOTIDE SEQUENCE [LARGE SCALE GENOMIC DNA]</scope>
    <source>
        <strain evidence="2 3">PR00075</strain>
    </source>
</reference>
<feature type="signal peptide" evidence="1">
    <location>
        <begin position="1"/>
        <end position="18"/>
    </location>
</feature>
<dbReference type="InterPro" id="IPR017738">
    <property type="entry name" value="T6SS-assoc_VCA0118"/>
</dbReference>
<feature type="chain" id="PRO_5047052073" evidence="1">
    <location>
        <begin position="19"/>
        <end position="160"/>
    </location>
</feature>
<name>A0ABS0IVD8_9GAMM</name>
<evidence type="ECO:0000313" key="3">
    <source>
        <dbReference type="Proteomes" id="UP000614721"/>
    </source>
</evidence>